<dbReference type="AlphaFoldDB" id="A0A5C6NDG2"/>
<feature type="region of interest" description="Disordered" evidence="1">
    <location>
        <begin position="165"/>
        <end position="202"/>
    </location>
</feature>
<feature type="compositionally biased region" description="Polar residues" evidence="1">
    <location>
        <begin position="165"/>
        <end position="177"/>
    </location>
</feature>
<feature type="region of interest" description="Disordered" evidence="1">
    <location>
        <begin position="124"/>
        <end position="144"/>
    </location>
</feature>
<gene>
    <name evidence="2" type="ORF">D4764_22G0001880</name>
</gene>
<accession>A0A5C6NDG2</accession>
<keyword evidence="3" id="KW-1185">Reference proteome</keyword>
<proteinExistence type="predicted"/>
<evidence type="ECO:0000313" key="3">
    <source>
        <dbReference type="Proteomes" id="UP000324091"/>
    </source>
</evidence>
<feature type="region of interest" description="Disordered" evidence="1">
    <location>
        <begin position="75"/>
        <end position="108"/>
    </location>
</feature>
<feature type="compositionally biased region" description="Basic and acidic residues" evidence="1">
    <location>
        <begin position="10"/>
        <end position="19"/>
    </location>
</feature>
<reference evidence="2 3" key="1">
    <citation type="submission" date="2019-04" db="EMBL/GenBank/DDBJ databases">
        <title>Chromosome genome assembly for Takifugu flavidus.</title>
        <authorList>
            <person name="Xiao S."/>
        </authorList>
    </citation>
    <scope>NUCLEOTIDE SEQUENCE [LARGE SCALE GENOMIC DNA]</scope>
    <source>
        <strain evidence="2">HTHZ2018</strain>
        <tissue evidence="2">Muscle</tissue>
    </source>
</reference>
<evidence type="ECO:0000256" key="1">
    <source>
        <dbReference type="SAM" id="MobiDB-lite"/>
    </source>
</evidence>
<comment type="caution">
    <text evidence="2">The sequence shown here is derived from an EMBL/GenBank/DDBJ whole genome shotgun (WGS) entry which is preliminary data.</text>
</comment>
<organism evidence="2 3">
    <name type="scientific">Takifugu flavidus</name>
    <name type="common">sansaifugu</name>
    <dbReference type="NCBI Taxonomy" id="433684"/>
    <lineage>
        <taxon>Eukaryota</taxon>
        <taxon>Metazoa</taxon>
        <taxon>Chordata</taxon>
        <taxon>Craniata</taxon>
        <taxon>Vertebrata</taxon>
        <taxon>Euteleostomi</taxon>
        <taxon>Actinopterygii</taxon>
        <taxon>Neopterygii</taxon>
        <taxon>Teleostei</taxon>
        <taxon>Neoteleostei</taxon>
        <taxon>Acanthomorphata</taxon>
        <taxon>Eupercaria</taxon>
        <taxon>Tetraodontiformes</taxon>
        <taxon>Tetradontoidea</taxon>
        <taxon>Tetraodontidae</taxon>
        <taxon>Takifugu</taxon>
    </lineage>
</organism>
<evidence type="ECO:0000313" key="2">
    <source>
        <dbReference type="EMBL" id="TWW64541.1"/>
    </source>
</evidence>
<feature type="compositionally biased region" description="Polar residues" evidence="1">
    <location>
        <begin position="216"/>
        <end position="227"/>
    </location>
</feature>
<protein>
    <submittedName>
        <fullName evidence="2">Uncharacterized protein</fullName>
    </submittedName>
</protein>
<sequence>MLEVLISPPEEPKAEERSGDPTPARTGADPLPPSPEAALWALVDSGCGLMLLLQNLPTMHWGNEESKDLSFLLTPSLPRGQKQNQKQNLHPAGVRSASGKEKSDISDPTNKTLLLLFPEATAGPFPPSWTGGERPECEYEASPPVEAQPGGAALDFLAVFSADQQPPATQNTSQQQFRGAGTRRFPALPQTTRSESGAGNRCRSVRHLLAPCGNTRPAQSRENFSER</sequence>
<dbReference type="EMBL" id="RHFK02000015">
    <property type="protein sequence ID" value="TWW64541.1"/>
    <property type="molecule type" value="Genomic_DNA"/>
</dbReference>
<feature type="region of interest" description="Disordered" evidence="1">
    <location>
        <begin position="1"/>
        <end position="33"/>
    </location>
</feature>
<feature type="region of interest" description="Disordered" evidence="1">
    <location>
        <begin position="208"/>
        <end position="227"/>
    </location>
</feature>
<dbReference type="Proteomes" id="UP000324091">
    <property type="component" value="Chromosome 22"/>
</dbReference>
<name>A0A5C6NDG2_9TELE</name>